<dbReference type="InterPro" id="IPR001314">
    <property type="entry name" value="Peptidase_S1A"/>
</dbReference>
<dbReference type="GeneTree" id="ENSGT00940000158605"/>
<proteinExistence type="predicted"/>
<comment type="subcellular location">
    <subcellularLocation>
        <location evidence="3">Cell surface</location>
    </subcellularLocation>
    <subcellularLocation>
        <location evidence="4">Secreted</location>
    </subcellularLocation>
</comment>
<comment type="cofactor">
    <cofactor evidence="1">
        <name>Mn(2+)</name>
        <dbReference type="ChEBI" id="CHEBI:29035"/>
    </cofactor>
</comment>
<dbReference type="Pfam" id="PF00089">
    <property type="entry name" value="Trypsin"/>
    <property type="match status" value="2"/>
</dbReference>
<keyword evidence="24" id="KW-1185">Reference proteome</keyword>
<evidence type="ECO:0000256" key="9">
    <source>
        <dbReference type="ARBA" id="ARBA00022729"/>
    </source>
</evidence>
<feature type="domain" description="Sushi" evidence="22">
    <location>
        <begin position="22"/>
        <end position="82"/>
    </location>
</feature>
<evidence type="ECO:0000256" key="18">
    <source>
        <dbReference type="PROSITE-ProRule" id="PRU00302"/>
    </source>
</evidence>
<dbReference type="GO" id="GO:0045087">
    <property type="term" value="P:innate immune response"/>
    <property type="evidence" value="ECO:0007669"/>
    <property type="project" value="UniProtKB-KW"/>
</dbReference>
<dbReference type="PROSITE" id="PS50240">
    <property type="entry name" value="TRYPSIN_DOM"/>
    <property type="match status" value="1"/>
</dbReference>
<dbReference type="GO" id="GO:0009617">
    <property type="term" value="P:response to bacterium"/>
    <property type="evidence" value="ECO:0007669"/>
    <property type="project" value="TreeGrafter"/>
</dbReference>
<feature type="domain" description="Sushi" evidence="22">
    <location>
        <begin position="145"/>
        <end position="202"/>
    </location>
</feature>
<name>A0A3B3QF45_9TELE</name>
<dbReference type="InterPro" id="IPR011360">
    <property type="entry name" value="Compl_C2_B"/>
</dbReference>
<sequence length="693" mass="76752">MAVTELVILVLVLMLALVSADTECPKNVQIPRGVVLFPDKCWLGSVLRYSCPPGTRATPVSWRVCGPDGSWSAIRRPAACVSYYCSGPITLENGWLAPRQTRYRVGDVVRFHCQPGYLLYGPRNITCLSTGKWSAPPAVCDSGGSACENPGVPAGGLRVGDHFGRHRQVRYTCYNGLLMRGPKLRTCLQDGSWSGMQPVCEGPHAYDGPHVIAEYFSLSEQALLNPEQDLHLYFIIKASRSVGAENMETALDFMSRHSSQVVDFSRKRKAELIIFGESARRVKYDEVDHRDYEKFLNGSAVNTGAALQLVLSLIETNLNVSTREPPAKNILILITDGRHNMGSSPSSVIHKMTNTVPKPDANLEIFVIGIGGAAERDSLDTIASQRAEPRAFYLPDYDGLSQIEDKVPEDACGVRGHRESGFERVFRGRNSADHQWPWQAAVLYNGLFIAGGSIISRQWVLTAAHVLFGGEHPGNFSVLTGVRHRTRDKSPVGIMKVEKYFIHQDFSETQFRNDIALLRLEEKLDFSSKIRPVCLPCTAALSHILPLPSQNWTSRCLYQDLILTGRGGEDQRTVSGVVTGWGLSGKKHILETNLKHGNILIKQRQQCRKESEAIKVPLTEEKFCARGDDGVDACKADSGGPFVIKRSRRWIQIGIVSYGTSSVCQNGTMGFYANVAKLMPWIREIVGQDMRFT</sequence>
<evidence type="ECO:0000256" key="4">
    <source>
        <dbReference type="ARBA" id="ARBA00004613"/>
    </source>
</evidence>
<dbReference type="SMART" id="SM00020">
    <property type="entry name" value="Tryp_SPc"/>
    <property type="match status" value="1"/>
</dbReference>
<dbReference type="Pfam" id="PF00092">
    <property type="entry name" value="VWA"/>
    <property type="match status" value="1"/>
</dbReference>
<evidence type="ECO:0000256" key="8">
    <source>
        <dbReference type="ARBA" id="ARBA00022670"/>
    </source>
</evidence>
<evidence type="ECO:0000313" key="23">
    <source>
        <dbReference type="Ensembl" id="ENSPKIP00000004036.1"/>
    </source>
</evidence>
<keyword evidence="7 18" id="KW-0768">Sushi</keyword>
<dbReference type="Proteomes" id="UP000261540">
    <property type="component" value="Unplaced"/>
</dbReference>
<keyword evidence="8" id="KW-0645">Protease</keyword>
<keyword evidence="10" id="KW-0677">Repeat</keyword>
<keyword evidence="11" id="KW-0378">Hydrolase</keyword>
<dbReference type="Gene3D" id="2.40.10.10">
    <property type="entry name" value="Trypsin-like serine proteases"/>
    <property type="match status" value="1"/>
</dbReference>
<dbReference type="SUPFAM" id="SSF53300">
    <property type="entry name" value="vWA-like"/>
    <property type="match status" value="1"/>
</dbReference>
<dbReference type="Pfam" id="PF00084">
    <property type="entry name" value="Sushi"/>
    <property type="match status" value="3"/>
</dbReference>
<dbReference type="PROSITE" id="PS50923">
    <property type="entry name" value="SUSHI"/>
    <property type="match status" value="3"/>
</dbReference>
<evidence type="ECO:0000256" key="14">
    <source>
        <dbReference type="ARBA" id="ARBA00023157"/>
    </source>
</evidence>
<feature type="active site" description="Charge relay system" evidence="17">
    <location>
        <position position="514"/>
    </location>
</feature>
<dbReference type="GO" id="GO:0006956">
    <property type="term" value="P:complement activation"/>
    <property type="evidence" value="ECO:0007669"/>
    <property type="project" value="InterPro"/>
</dbReference>
<dbReference type="InterPro" id="IPR009003">
    <property type="entry name" value="Peptidase_S1_PA"/>
</dbReference>
<dbReference type="AlphaFoldDB" id="A0A3B3QF45"/>
<evidence type="ECO:0000256" key="11">
    <source>
        <dbReference type="ARBA" id="ARBA00022801"/>
    </source>
</evidence>
<dbReference type="InterPro" id="IPR036465">
    <property type="entry name" value="vWFA_dom_sf"/>
</dbReference>
<evidence type="ECO:0000259" key="20">
    <source>
        <dbReference type="PROSITE" id="PS50234"/>
    </source>
</evidence>
<evidence type="ECO:0000256" key="1">
    <source>
        <dbReference type="ARBA" id="ARBA00001936"/>
    </source>
</evidence>
<dbReference type="InterPro" id="IPR035976">
    <property type="entry name" value="Sushi/SCR/CCP_sf"/>
</dbReference>
<reference evidence="23" key="2">
    <citation type="submission" date="2025-09" db="UniProtKB">
        <authorList>
            <consortium name="Ensembl"/>
        </authorList>
    </citation>
    <scope>IDENTIFICATION</scope>
</reference>
<dbReference type="Gene3D" id="3.40.50.410">
    <property type="entry name" value="von Willebrand factor, type A domain"/>
    <property type="match status" value="1"/>
</dbReference>
<dbReference type="PANTHER" id="PTHR46393">
    <property type="entry name" value="SUSHI DOMAIN-CONTAINING PROTEIN"/>
    <property type="match status" value="1"/>
</dbReference>
<evidence type="ECO:0000256" key="17">
    <source>
        <dbReference type="PIRSR" id="PIRSR001154-1"/>
    </source>
</evidence>
<keyword evidence="12" id="KW-0720">Serine protease</keyword>
<dbReference type="SMART" id="SM00327">
    <property type="entry name" value="VWA"/>
    <property type="match status" value="1"/>
</dbReference>
<dbReference type="SUPFAM" id="SSF57535">
    <property type="entry name" value="Complement control module/SCR domain"/>
    <property type="match status" value="3"/>
</dbReference>
<dbReference type="Ensembl" id="ENSPKIT00000028008.1">
    <property type="protein sequence ID" value="ENSPKIP00000004036.1"/>
    <property type="gene ID" value="ENSPKIG00000021298.1"/>
</dbReference>
<dbReference type="InterPro" id="IPR001254">
    <property type="entry name" value="Trypsin_dom"/>
</dbReference>
<feature type="domain" description="Sushi" evidence="22">
    <location>
        <begin position="83"/>
        <end position="142"/>
    </location>
</feature>
<dbReference type="PANTHER" id="PTHR46393:SF7">
    <property type="entry name" value="COMPLEMENT C2"/>
    <property type="match status" value="1"/>
</dbReference>
<dbReference type="STRING" id="1676925.ENSPKIP00000004036"/>
<dbReference type="SMART" id="SM00032">
    <property type="entry name" value="CCP"/>
    <property type="match status" value="3"/>
</dbReference>
<protein>
    <recommendedName>
        <fullName evidence="16">C3/C5 convertase</fullName>
    </recommendedName>
</protein>
<reference evidence="23" key="1">
    <citation type="submission" date="2025-08" db="UniProtKB">
        <authorList>
            <consortium name="Ensembl"/>
        </authorList>
    </citation>
    <scope>IDENTIFICATION</scope>
</reference>
<feature type="disulfide bond" evidence="18">
    <location>
        <begin position="173"/>
        <end position="200"/>
    </location>
</feature>
<evidence type="ECO:0000256" key="2">
    <source>
        <dbReference type="ARBA" id="ARBA00001946"/>
    </source>
</evidence>
<evidence type="ECO:0000256" key="15">
    <source>
        <dbReference type="ARBA" id="ARBA00023180"/>
    </source>
</evidence>
<dbReference type="SUPFAM" id="SSF50494">
    <property type="entry name" value="Trypsin-like serine proteases"/>
    <property type="match status" value="1"/>
</dbReference>
<feature type="chain" id="PRO_5017310503" description="C3/C5 convertase" evidence="19">
    <location>
        <begin position="21"/>
        <end position="693"/>
    </location>
</feature>
<dbReference type="InterPro" id="IPR043504">
    <property type="entry name" value="Peptidase_S1_PA_chymotrypsin"/>
</dbReference>
<dbReference type="InterPro" id="IPR000436">
    <property type="entry name" value="Sushi_SCR_CCP_dom"/>
</dbReference>
<feature type="signal peptide" evidence="19">
    <location>
        <begin position="1"/>
        <end position="20"/>
    </location>
</feature>
<dbReference type="GO" id="GO:0006508">
    <property type="term" value="P:proteolysis"/>
    <property type="evidence" value="ECO:0007669"/>
    <property type="project" value="UniProtKB-KW"/>
</dbReference>
<evidence type="ECO:0000256" key="5">
    <source>
        <dbReference type="ARBA" id="ARBA00022525"/>
    </source>
</evidence>
<evidence type="ECO:0000256" key="7">
    <source>
        <dbReference type="ARBA" id="ARBA00022659"/>
    </source>
</evidence>
<dbReference type="CDD" id="cd00190">
    <property type="entry name" value="Tryp_SPc"/>
    <property type="match status" value="1"/>
</dbReference>
<dbReference type="PRINTS" id="PR00722">
    <property type="entry name" value="CHYMOTRYPSIN"/>
</dbReference>
<dbReference type="GO" id="GO:0009986">
    <property type="term" value="C:cell surface"/>
    <property type="evidence" value="ECO:0007669"/>
    <property type="project" value="UniProtKB-SubCell"/>
</dbReference>
<dbReference type="FunFam" id="2.40.10.10:FF:000068">
    <property type="entry name" value="transmembrane protease serine 2"/>
    <property type="match status" value="1"/>
</dbReference>
<evidence type="ECO:0000259" key="21">
    <source>
        <dbReference type="PROSITE" id="PS50240"/>
    </source>
</evidence>
<dbReference type="Gene3D" id="2.10.70.10">
    <property type="entry name" value="Complement Module, domain 1"/>
    <property type="match status" value="3"/>
</dbReference>
<dbReference type="CDD" id="cd01450">
    <property type="entry name" value="vWFA_subfamily_ECM"/>
    <property type="match status" value="1"/>
</dbReference>
<evidence type="ECO:0000256" key="12">
    <source>
        <dbReference type="ARBA" id="ARBA00022825"/>
    </source>
</evidence>
<evidence type="ECO:0000256" key="10">
    <source>
        <dbReference type="ARBA" id="ARBA00022737"/>
    </source>
</evidence>
<evidence type="ECO:0000259" key="22">
    <source>
        <dbReference type="PROSITE" id="PS50923"/>
    </source>
</evidence>
<organism evidence="23 24">
    <name type="scientific">Paramormyrops kingsleyae</name>
    <dbReference type="NCBI Taxonomy" id="1676925"/>
    <lineage>
        <taxon>Eukaryota</taxon>
        <taxon>Metazoa</taxon>
        <taxon>Chordata</taxon>
        <taxon>Craniata</taxon>
        <taxon>Vertebrata</taxon>
        <taxon>Euteleostomi</taxon>
        <taxon>Actinopterygii</taxon>
        <taxon>Neopterygii</taxon>
        <taxon>Teleostei</taxon>
        <taxon>Osteoglossocephala</taxon>
        <taxon>Osteoglossomorpha</taxon>
        <taxon>Osteoglossiformes</taxon>
        <taxon>Mormyridae</taxon>
        <taxon>Paramormyrops</taxon>
    </lineage>
</organism>
<dbReference type="GO" id="GO:0004252">
    <property type="term" value="F:serine-type endopeptidase activity"/>
    <property type="evidence" value="ECO:0007669"/>
    <property type="project" value="InterPro"/>
</dbReference>
<evidence type="ECO:0000256" key="19">
    <source>
        <dbReference type="SAM" id="SignalP"/>
    </source>
</evidence>
<evidence type="ECO:0000256" key="16">
    <source>
        <dbReference type="ARBA" id="ARBA00029636"/>
    </source>
</evidence>
<dbReference type="PIRSF" id="PIRSF001154">
    <property type="entry name" value="Compl_C2_B"/>
    <property type="match status" value="1"/>
</dbReference>
<keyword evidence="14 18" id="KW-1015">Disulfide bond</keyword>
<comment type="cofactor">
    <cofactor evidence="2">
        <name>Mg(2+)</name>
        <dbReference type="ChEBI" id="CHEBI:18420"/>
    </cofactor>
</comment>
<keyword evidence="15" id="KW-0325">Glycoprotein</keyword>
<dbReference type="GO" id="GO:0070062">
    <property type="term" value="C:extracellular exosome"/>
    <property type="evidence" value="ECO:0007669"/>
    <property type="project" value="TreeGrafter"/>
</dbReference>
<keyword evidence="6" id="KW-0399">Innate immunity</keyword>
<keyword evidence="13" id="KW-0391">Immunity</keyword>
<keyword evidence="9 19" id="KW-0732">Signal</keyword>
<feature type="domain" description="Peptidase S1" evidence="21">
    <location>
        <begin position="425"/>
        <end position="687"/>
    </location>
</feature>
<evidence type="ECO:0000256" key="3">
    <source>
        <dbReference type="ARBA" id="ARBA00004241"/>
    </source>
</evidence>
<dbReference type="CDD" id="cd00033">
    <property type="entry name" value="CCP"/>
    <property type="match status" value="3"/>
</dbReference>
<keyword evidence="5" id="KW-0964">Secreted</keyword>
<feature type="disulfide bond" evidence="18">
    <location>
        <begin position="113"/>
        <end position="140"/>
    </location>
</feature>
<feature type="domain" description="VWFA" evidence="20">
    <location>
        <begin position="231"/>
        <end position="407"/>
    </location>
</feature>
<accession>A0A3B3QF45</accession>
<comment type="caution">
    <text evidence="18">Lacks conserved residue(s) required for the propagation of feature annotation.</text>
</comment>
<evidence type="ECO:0000313" key="24">
    <source>
        <dbReference type="Proteomes" id="UP000261540"/>
    </source>
</evidence>
<evidence type="ECO:0000256" key="6">
    <source>
        <dbReference type="ARBA" id="ARBA00022588"/>
    </source>
</evidence>
<feature type="active site" description="Charge relay system" evidence="17">
    <location>
        <position position="638"/>
    </location>
</feature>
<evidence type="ECO:0000256" key="13">
    <source>
        <dbReference type="ARBA" id="ARBA00022859"/>
    </source>
</evidence>
<dbReference type="InterPro" id="IPR002035">
    <property type="entry name" value="VWF_A"/>
</dbReference>
<feature type="active site" description="Charge relay system" evidence="17">
    <location>
        <position position="465"/>
    </location>
</feature>
<dbReference type="PROSITE" id="PS50234">
    <property type="entry name" value="VWFA"/>
    <property type="match status" value="1"/>
</dbReference>